<dbReference type="PANTHER" id="PTHR23189">
    <property type="entry name" value="RNA RECOGNITION MOTIF-CONTAINING"/>
    <property type="match status" value="1"/>
</dbReference>
<feature type="region of interest" description="Disordered" evidence="6">
    <location>
        <begin position="905"/>
        <end position="942"/>
    </location>
</feature>
<evidence type="ECO:0000256" key="1">
    <source>
        <dbReference type="ARBA" id="ARBA00022737"/>
    </source>
</evidence>
<keyword evidence="9" id="KW-1185">Reference proteome</keyword>
<feature type="compositionally biased region" description="Basic and acidic residues" evidence="6">
    <location>
        <begin position="734"/>
        <end position="744"/>
    </location>
</feature>
<proteinExistence type="predicted"/>
<dbReference type="GO" id="GO:0003723">
    <property type="term" value="F:RNA binding"/>
    <property type="evidence" value="ECO:0007669"/>
    <property type="project" value="UniProtKB-UniRule"/>
</dbReference>
<dbReference type="Pfam" id="PF00076">
    <property type="entry name" value="RRM_1"/>
    <property type="match status" value="2"/>
</dbReference>
<dbReference type="InterPro" id="IPR034454">
    <property type="entry name" value="MEI2-like_RRM3"/>
</dbReference>
<evidence type="ECO:0000256" key="3">
    <source>
        <dbReference type="ARBA" id="ARBA00023254"/>
    </source>
</evidence>
<feature type="compositionally biased region" description="Low complexity" evidence="6">
    <location>
        <begin position="932"/>
        <end position="942"/>
    </location>
</feature>
<dbReference type="GO" id="GO:0045836">
    <property type="term" value="P:positive regulation of meiotic nuclear division"/>
    <property type="evidence" value="ECO:0007669"/>
    <property type="project" value="UniProtKB-ARBA"/>
</dbReference>
<dbReference type="GO" id="GO:0051321">
    <property type="term" value="P:meiotic cell cycle"/>
    <property type="evidence" value="ECO:0007669"/>
    <property type="project" value="UniProtKB-KW"/>
</dbReference>
<evidence type="ECO:0000256" key="4">
    <source>
        <dbReference type="ARBA" id="ARBA00058438"/>
    </source>
</evidence>
<evidence type="ECO:0000259" key="7">
    <source>
        <dbReference type="PROSITE" id="PS50102"/>
    </source>
</evidence>
<dbReference type="FunFam" id="3.30.70.330:FF:000063">
    <property type="entry name" value="MEI2-like protein 5 isoform 2"/>
    <property type="match status" value="1"/>
</dbReference>
<dbReference type="InterPro" id="IPR000504">
    <property type="entry name" value="RRM_dom"/>
</dbReference>
<dbReference type="FunFam" id="3.30.70.330:FF:000101">
    <property type="entry name" value="Protein MEI2-like 1"/>
    <property type="match status" value="1"/>
</dbReference>
<feature type="region of interest" description="Disordered" evidence="6">
    <location>
        <begin position="726"/>
        <end position="755"/>
    </location>
</feature>
<dbReference type="SUPFAM" id="SSF54928">
    <property type="entry name" value="RNA-binding domain, RBD"/>
    <property type="match status" value="2"/>
</dbReference>
<dbReference type="InterPro" id="IPR035979">
    <property type="entry name" value="RBD_domain_sf"/>
</dbReference>
<gene>
    <name evidence="8" type="ORF">LIER_36223</name>
</gene>
<dbReference type="Pfam" id="PF04059">
    <property type="entry name" value="RRM_2"/>
    <property type="match status" value="1"/>
</dbReference>
<dbReference type="InterPro" id="IPR007201">
    <property type="entry name" value="Mei2-like_Rrm_C"/>
</dbReference>
<dbReference type="EMBL" id="BAABME010016430">
    <property type="protein sequence ID" value="GAA0145932.1"/>
    <property type="molecule type" value="Genomic_DNA"/>
</dbReference>
<keyword evidence="1" id="KW-0677">Repeat</keyword>
<dbReference type="Proteomes" id="UP001454036">
    <property type="component" value="Unassembled WGS sequence"/>
</dbReference>
<protein>
    <submittedName>
        <fullName evidence="8">RNA metabolism protein</fullName>
    </submittedName>
</protein>
<feature type="domain" description="RRM" evidence="7">
    <location>
        <begin position="253"/>
        <end position="326"/>
    </location>
</feature>
<dbReference type="InterPro" id="IPR034453">
    <property type="entry name" value="MEI2-like_RRM1"/>
</dbReference>
<organism evidence="8 9">
    <name type="scientific">Lithospermum erythrorhizon</name>
    <name type="common">Purple gromwell</name>
    <name type="synonym">Lithospermum officinale var. erythrorhizon</name>
    <dbReference type="NCBI Taxonomy" id="34254"/>
    <lineage>
        <taxon>Eukaryota</taxon>
        <taxon>Viridiplantae</taxon>
        <taxon>Streptophyta</taxon>
        <taxon>Embryophyta</taxon>
        <taxon>Tracheophyta</taxon>
        <taxon>Spermatophyta</taxon>
        <taxon>Magnoliopsida</taxon>
        <taxon>eudicotyledons</taxon>
        <taxon>Gunneridae</taxon>
        <taxon>Pentapetalae</taxon>
        <taxon>asterids</taxon>
        <taxon>lamiids</taxon>
        <taxon>Boraginales</taxon>
        <taxon>Boraginaceae</taxon>
        <taxon>Boraginoideae</taxon>
        <taxon>Lithospermeae</taxon>
        <taxon>Lithospermum</taxon>
    </lineage>
</organism>
<name>A0AAV3P7H9_LITER</name>
<evidence type="ECO:0000313" key="8">
    <source>
        <dbReference type="EMBL" id="GAA0145932.1"/>
    </source>
</evidence>
<evidence type="ECO:0000313" key="9">
    <source>
        <dbReference type="Proteomes" id="UP001454036"/>
    </source>
</evidence>
<feature type="domain" description="RRM" evidence="7">
    <location>
        <begin position="338"/>
        <end position="411"/>
    </location>
</feature>
<reference evidence="8 9" key="1">
    <citation type="submission" date="2024-01" db="EMBL/GenBank/DDBJ databases">
        <title>The complete chloroplast genome sequence of Lithospermum erythrorhizon: insights into the phylogenetic relationship among Boraginaceae species and the maternal lineages of purple gromwells.</title>
        <authorList>
            <person name="Okada T."/>
            <person name="Watanabe K."/>
        </authorList>
    </citation>
    <scope>NUCLEOTIDE SEQUENCE [LARGE SCALE GENOMIC DNA]</scope>
</reference>
<comment type="caution">
    <text evidence="8">The sequence shown here is derived from an EMBL/GenBank/DDBJ whole genome shotgun (WGS) entry which is preliminary data.</text>
</comment>
<dbReference type="InterPro" id="IPR012677">
    <property type="entry name" value="Nucleotide-bd_a/b_plait_sf"/>
</dbReference>
<evidence type="ECO:0000256" key="6">
    <source>
        <dbReference type="SAM" id="MobiDB-lite"/>
    </source>
</evidence>
<evidence type="ECO:0000256" key="5">
    <source>
        <dbReference type="PROSITE-ProRule" id="PRU00176"/>
    </source>
</evidence>
<evidence type="ECO:0000256" key="2">
    <source>
        <dbReference type="ARBA" id="ARBA00022884"/>
    </source>
</evidence>
<accession>A0AAV3P7H9</accession>
<dbReference type="CDD" id="cd12531">
    <property type="entry name" value="RRM3_MEI2_like"/>
    <property type="match status" value="1"/>
</dbReference>
<keyword evidence="2 5" id="KW-0694">RNA-binding</keyword>
<keyword evidence="3" id="KW-0469">Meiosis</keyword>
<dbReference type="CDD" id="cd12524">
    <property type="entry name" value="RRM1_MEI2_like"/>
    <property type="match status" value="1"/>
</dbReference>
<dbReference type="GO" id="GO:0045927">
    <property type="term" value="P:positive regulation of growth"/>
    <property type="evidence" value="ECO:0007669"/>
    <property type="project" value="UniProtKB-ARBA"/>
</dbReference>
<sequence length="942" mass="103731">MPSETMDSPSLYTDELSIHDERQDGFWKTNEMHKFSGTRSNGSVSPFAASALEKQIPVNSQIGNGFTHSDSYQSPHLITNPPSERFTSVSEKGVSMSLPRGFEHIIGSASYNMEGDKLNFSGSPCENGLFSSSLSELFSRKLRLSSTNAPFNYSAGAAEPHEEEELFESLKELEAQTIGDLLPDDDEDLFSGVADGVNHSARRTNGDEIEEDLFCSVGGIELGEDGDRNSSNQIRGPHGTNGMEHPFGEHPSRTLFVRNIDSDIEDSELRSLFQQYGDIRTLYTACKHRGFVMVSYYDIRAAWNALKTLQKKPLRNRSLDVHFSIPKDTPTEKDVNQGMLVVFNLDSSVSNDELSQIFGVYGDIKKISEVPYRNRHKFIEFYDVRAAEAAFRALDRTDIAGKRISLESSLPGIARRSMYTSELDQEESSIYQQSIPPTNLMTGLSGSISLGGMASNVDNARVLSAHFSGGPLMSPYRDNEFLNGISASVPSSFPSLLTVGSTGNMGNSVDASNSLGHLKFDIRGSPSFHPHSLPEHHNGLANGSICNSPSSMAVNIGGRSPGHPIDLNGNVFNISANGNGSPGQQHYMFSKTPRPQPQGIMWPNSPSFGNGTCSPRSQQIHAIARGPSHLSSGFLPINSHHVGSAPSVNPSLLERHNVFAGKSPDASVFNPGSLGSMRIPGGSPNFMDFVPRNMFGSMELPTLKNLQMHPQNQRCMMVPGRGQMVSMMSSYDSPSERTRSRRNDGSSSQGDNRKFELDIDRIMRGDDKRTTLMIKNIPNKYTSKMLLAAIDERHRGSYDFLYLPIDFKNKCNVGYAFINMMEPSLIVPFYQAFNGKKWEKFNSEKVATLTYARIQGKVALIAHFQNSSLMNEDKRCRPILFHTDGPNAGDQVPFPMGVNIRQRAGKNKLSTGEENNQETLPNSLNEEESSSEKASVSAKDLD</sequence>
<feature type="compositionally biased region" description="Polar residues" evidence="6">
    <location>
        <begin position="908"/>
        <end position="924"/>
    </location>
</feature>
<dbReference type="SMART" id="SM00360">
    <property type="entry name" value="RRM"/>
    <property type="match status" value="3"/>
</dbReference>
<dbReference type="Gene3D" id="3.30.70.330">
    <property type="match status" value="2"/>
</dbReference>
<comment type="function">
    <text evidence="4">Probable RNA-binding protein that plays a role in meiosis and vegetative growth.</text>
</comment>
<dbReference type="AlphaFoldDB" id="A0AAV3P7H9"/>
<dbReference type="PROSITE" id="PS50102">
    <property type="entry name" value="RRM"/>
    <property type="match status" value="2"/>
</dbReference>